<evidence type="ECO:0000313" key="2">
    <source>
        <dbReference type="Proteomes" id="UP000070533"/>
    </source>
</evidence>
<proteinExistence type="predicted"/>
<dbReference type="AlphaFoldDB" id="A0A133Q6Y2"/>
<name>A0A133Q6Y2_9BACT</name>
<keyword evidence="2" id="KW-1185">Reference proteome</keyword>
<dbReference type="RefSeq" id="WP_154653672.1">
    <property type="nucleotide sequence ID" value="NZ_BAAAXP010000033.1"/>
</dbReference>
<accession>A0A133Q6Y2</accession>
<organism evidence="1 2">
    <name type="scientific">Prevotella corporis</name>
    <dbReference type="NCBI Taxonomy" id="28128"/>
    <lineage>
        <taxon>Bacteria</taxon>
        <taxon>Pseudomonadati</taxon>
        <taxon>Bacteroidota</taxon>
        <taxon>Bacteroidia</taxon>
        <taxon>Bacteroidales</taxon>
        <taxon>Prevotellaceae</taxon>
        <taxon>Prevotella</taxon>
    </lineage>
</organism>
<dbReference type="PATRIC" id="fig|28128.5.peg.1513"/>
<comment type="caution">
    <text evidence="1">The sequence shown here is derived from an EMBL/GenBank/DDBJ whole genome shotgun (WGS) entry which is preliminary data.</text>
</comment>
<dbReference type="EMBL" id="LRQG01000108">
    <property type="protein sequence ID" value="KXA38624.1"/>
    <property type="molecule type" value="Genomic_DNA"/>
</dbReference>
<evidence type="ECO:0000313" key="1">
    <source>
        <dbReference type="EMBL" id="KXA38624.1"/>
    </source>
</evidence>
<dbReference type="Proteomes" id="UP000070533">
    <property type="component" value="Unassembled WGS sequence"/>
</dbReference>
<gene>
    <name evidence="1" type="ORF">HMPREF3226_01478</name>
</gene>
<protein>
    <submittedName>
        <fullName evidence="1">Uncharacterized protein</fullName>
    </submittedName>
</protein>
<sequence length="57" mass="6463">MNVVWIGFSVIGDVAGFIDEIRATAYRRTDMSSHDAMQSISHAVHLGEWMIRVEGWI</sequence>
<reference evidence="2" key="1">
    <citation type="submission" date="2016-01" db="EMBL/GenBank/DDBJ databases">
        <authorList>
            <person name="Mitreva M."/>
            <person name="Pepin K.H."/>
            <person name="Mihindukulasuriya K.A."/>
            <person name="Fulton R."/>
            <person name="Fronick C."/>
            <person name="O'Laughlin M."/>
            <person name="Miner T."/>
            <person name="Herter B."/>
            <person name="Rosa B.A."/>
            <person name="Cordes M."/>
            <person name="Tomlinson C."/>
            <person name="Wollam A."/>
            <person name="Palsikar V.B."/>
            <person name="Mardis E.R."/>
            <person name="Wilson R.K."/>
        </authorList>
    </citation>
    <scope>NUCLEOTIDE SEQUENCE [LARGE SCALE GENOMIC DNA]</scope>
    <source>
        <strain evidence="2">MJR7716</strain>
    </source>
</reference>